<proteinExistence type="predicted"/>
<dbReference type="Gene3D" id="3.40.390.10">
    <property type="entry name" value="Collagenase (Catalytic Domain)"/>
    <property type="match status" value="1"/>
</dbReference>
<feature type="non-terminal residue" evidence="2">
    <location>
        <position position="65"/>
    </location>
</feature>
<protein>
    <recommendedName>
        <fullName evidence="1">Peptidase M13 C-terminal domain-containing protein</fullName>
    </recommendedName>
</protein>
<evidence type="ECO:0000313" key="3">
    <source>
        <dbReference type="Proteomes" id="UP000230423"/>
    </source>
</evidence>
<dbReference type="Proteomes" id="UP000230423">
    <property type="component" value="Unassembled WGS sequence"/>
</dbReference>
<dbReference type="EMBL" id="KZ427940">
    <property type="protein sequence ID" value="PIO52494.1"/>
    <property type="molecule type" value="Genomic_DNA"/>
</dbReference>
<organism evidence="2 3">
    <name type="scientific">Teladorsagia circumcincta</name>
    <name type="common">Brown stomach worm</name>
    <name type="synonym">Ostertagia circumcincta</name>
    <dbReference type="NCBI Taxonomy" id="45464"/>
    <lineage>
        <taxon>Eukaryota</taxon>
        <taxon>Metazoa</taxon>
        <taxon>Ecdysozoa</taxon>
        <taxon>Nematoda</taxon>
        <taxon>Chromadorea</taxon>
        <taxon>Rhabditida</taxon>
        <taxon>Rhabditina</taxon>
        <taxon>Rhabditomorpha</taxon>
        <taxon>Strongyloidea</taxon>
        <taxon>Trichostrongylidae</taxon>
        <taxon>Teladorsagia</taxon>
    </lineage>
</organism>
<gene>
    <name evidence="2" type="ORF">TELCIR_26200</name>
</gene>
<dbReference type="Pfam" id="PF01431">
    <property type="entry name" value="Peptidase_M13"/>
    <property type="match status" value="1"/>
</dbReference>
<name>A0A2G9T3H6_TELCI</name>
<dbReference type="PANTHER" id="PTHR11733">
    <property type="entry name" value="ZINC METALLOPROTEASE FAMILY M13 NEPRILYSIN-RELATED"/>
    <property type="match status" value="1"/>
</dbReference>
<dbReference type="PROSITE" id="PS51885">
    <property type="entry name" value="NEPRILYSIN"/>
    <property type="match status" value="1"/>
</dbReference>
<dbReference type="AlphaFoldDB" id="A0A2G9T3H6"/>
<dbReference type="GO" id="GO:0005886">
    <property type="term" value="C:plasma membrane"/>
    <property type="evidence" value="ECO:0007669"/>
    <property type="project" value="TreeGrafter"/>
</dbReference>
<feature type="domain" description="Peptidase M13 C-terminal" evidence="1">
    <location>
        <begin position="2"/>
        <end position="65"/>
    </location>
</feature>
<dbReference type="PANTHER" id="PTHR11733:SF133">
    <property type="entry name" value="PHOSPHATE-REGULATING NEUTRAL ENDOPEPTIDASE PHEX"/>
    <property type="match status" value="1"/>
</dbReference>
<dbReference type="InterPro" id="IPR000718">
    <property type="entry name" value="Peptidase_M13"/>
</dbReference>
<dbReference type="InterPro" id="IPR018497">
    <property type="entry name" value="Peptidase_M13_C"/>
</dbReference>
<evidence type="ECO:0000313" key="2">
    <source>
        <dbReference type="EMBL" id="PIO52494.1"/>
    </source>
</evidence>
<sequence>MEYDGDGVQRKWWKDEWVKQYTNRTKCFVDRYSKVKIPKFNTPLNGTVSVGENIADNEGMKIAYR</sequence>
<accession>A0A2G9T3H6</accession>
<dbReference type="OrthoDB" id="5871609at2759"/>
<dbReference type="GO" id="GO:0004222">
    <property type="term" value="F:metalloendopeptidase activity"/>
    <property type="evidence" value="ECO:0007669"/>
    <property type="project" value="InterPro"/>
</dbReference>
<dbReference type="GO" id="GO:0016485">
    <property type="term" value="P:protein processing"/>
    <property type="evidence" value="ECO:0007669"/>
    <property type="project" value="TreeGrafter"/>
</dbReference>
<keyword evidence="3" id="KW-1185">Reference proteome</keyword>
<dbReference type="SUPFAM" id="SSF55486">
    <property type="entry name" value="Metalloproteases ('zincins'), catalytic domain"/>
    <property type="match status" value="1"/>
</dbReference>
<reference evidence="2 3" key="1">
    <citation type="submission" date="2015-09" db="EMBL/GenBank/DDBJ databases">
        <title>Draft genome of the parasitic nematode Teladorsagia circumcincta isolate WARC Sus (inbred).</title>
        <authorList>
            <person name="Mitreva M."/>
        </authorList>
    </citation>
    <scope>NUCLEOTIDE SEQUENCE [LARGE SCALE GENOMIC DNA]</scope>
    <source>
        <strain evidence="2 3">S</strain>
    </source>
</reference>
<evidence type="ECO:0000259" key="1">
    <source>
        <dbReference type="Pfam" id="PF01431"/>
    </source>
</evidence>
<dbReference type="InterPro" id="IPR024079">
    <property type="entry name" value="MetalloPept_cat_dom_sf"/>
</dbReference>